<dbReference type="Proteomes" id="UP001456524">
    <property type="component" value="Unassembled WGS sequence"/>
</dbReference>
<gene>
    <name evidence="2" type="ORF">IWX90DRAFT_419219</name>
</gene>
<proteinExistence type="predicted"/>
<keyword evidence="3" id="KW-1185">Reference proteome</keyword>
<feature type="region of interest" description="Disordered" evidence="1">
    <location>
        <begin position="35"/>
        <end position="61"/>
    </location>
</feature>
<dbReference type="EMBL" id="JBBWUH010000015">
    <property type="protein sequence ID" value="KAK8152085.1"/>
    <property type="molecule type" value="Genomic_DNA"/>
</dbReference>
<sequence>MFTSAAILFAGPQCWSPAGRTLAGQTTFHGLGRCSKRQTAHPMPASAQHETFSTPQTPRLRGKTRVYPRMKNLKLVGAVLNGRIANSSSCGTLTERRRPLQRQLAVSAECSNYPILSHRQSIKCLSCCNTGRQGSTKLSRSLHHGLPVSLDTLDIDDVDDSNSLESWVETLAEQDPALGRALVRQGVLSILMQRTGALDRCRLPQLLFNLPARTEPCLPAWAAPPAAAAYADNASGRRPGGLEEGQTE</sequence>
<comment type="caution">
    <text evidence="2">The sequence shown here is derived from an EMBL/GenBank/DDBJ whole genome shotgun (WGS) entry which is preliminary data.</text>
</comment>
<evidence type="ECO:0000313" key="2">
    <source>
        <dbReference type="EMBL" id="KAK8152085.1"/>
    </source>
</evidence>
<evidence type="ECO:0000256" key="1">
    <source>
        <dbReference type="SAM" id="MobiDB-lite"/>
    </source>
</evidence>
<organism evidence="2 3">
    <name type="scientific">Phyllosticta citrichinensis</name>
    <dbReference type="NCBI Taxonomy" id="1130410"/>
    <lineage>
        <taxon>Eukaryota</taxon>
        <taxon>Fungi</taxon>
        <taxon>Dikarya</taxon>
        <taxon>Ascomycota</taxon>
        <taxon>Pezizomycotina</taxon>
        <taxon>Dothideomycetes</taxon>
        <taxon>Dothideomycetes incertae sedis</taxon>
        <taxon>Botryosphaeriales</taxon>
        <taxon>Phyllostictaceae</taxon>
        <taxon>Phyllosticta</taxon>
    </lineage>
</organism>
<feature type="compositionally biased region" description="Polar residues" evidence="1">
    <location>
        <begin position="48"/>
        <end position="57"/>
    </location>
</feature>
<feature type="compositionally biased region" description="Gly residues" evidence="1">
    <location>
        <begin position="238"/>
        <end position="248"/>
    </location>
</feature>
<accession>A0ABR1XFE0</accession>
<feature type="region of interest" description="Disordered" evidence="1">
    <location>
        <begin position="228"/>
        <end position="248"/>
    </location>
</feature>
<evidence type="ECO:0000313" key="3">
    <source>
        <dbReference type="Proteomes" id="UP001456524"/>
    </source>
</evidence>
<reference evidence="2 3" key="1">
    <citation type="journal article" date="2022" name="G3 (Bethesda)">
        <title>Enemy or ally: a genomic approach to elucidate the lifestyle of Phyllosticta citrichinaensis.</title>
        <authorList>
            <person name="Buijs V.A."/>
            <person name="Groenewald J.Z."/>
            <person name="Haridas S."/>
            <person name="LaButti K.M."/>
            <person name="Lipzen A."/>
            <person name="Martin F.M."/>
            <person name="Barry K."/>
            <person name="Grigoriev I.V."/>
            <person name="Crous P.W."/>
            <person name="Seidl M.F."/>
        </authorList>
    </citation>
    <scope>NUCLEOTIDE SEQUENCE [LARGE SCALE GENOMIC DNA]</scope>
    <source>
        <strain evidence="2 3">CBS 129764</strain>
    </source>
</reference>
<protein>
    <submittedName>
        <fullName evidence="2">Uncharacterized protein</fullName>
    </submittedName>
</protein>
<name>A0ABR1XFE0_9PEZI</name>